<feature type="region of interest" description="Disordered" evidence="1">
    <location>
        <begin position="115"/>
        <end position="150"/>
    </location>
</feature>
<reference evidence="2" key="1">
    <citation type="submission" date="2025-08" db="UniProtKB">
        <authorList>
            <consortium name="Ensembl"/>
        </authorList>
    </citation>
    <scope>IDENTIFICATION</scope>
</reference>
<evidence type="ECO:0000313" key="2">
    <source>
        <dbReference type="Ensembl" id="ENSNNAP00000005374.1"/>
    </source>
</evidence>
<proteinExistence type="predicted"/>
<name>A0A8C6X2T3_NAJNA</name>
<dbReference type="Proteomes" id="UP000694559">
    <property type="component" value="Unplaced"/>
</dbReference>
<protein>
    <submittedName>
        <fullName evidence="2">Uncharacterized protein</fullName>
    </submittedName>
</protein>
<dbReference type="AlphaFoldDB" id="A0A8C6X2T3"/>
<evidence type="ECO:0000313" key="3">
    <source>
        <dbReference type="Proteomes" id="UP000694559"/>
    </source>
</evidence>
<evidence type="ECO:0000256" key="1">
    <source>
        <dbReference type="SAM" id="MobiDB-lite"/>
    </source>
</evidence>
<sequence length="150" mass="16402">HPRSFLCSFSNRILILRHLQRSTLEGTTPPTLPSSVGPPRLPSPGVWCSVRRRRKLALWRRCADSSETTPTARPALPQLKGSVPEVGWERRKREGLRKPSRREPGVVRWGLVTGDAGRLAGSPEGRSCLEEGRGGRGTRPAVDCAGPALP</sequence>
<reference evidence="2" key="2">
    <citation type="submission" date="2025-09" db="UniProtKB">
        <authorList>
            <consortium name="Ensembl"/>
        </authorList>
    </citation>
    <scope>IDENTIFICATION</scope>
</reference>
<feature type="region of interest" description="Disordered" evidence="1">
    <location>
        <begin position="63"/>
        <end position="102"/>
    </location>
</feature>
<organism evidence="2 3">
    <name type="scientific">Naja naja</name>
    <name type="common">Indian cobra</name>
    <dbReference type="NCBI Taxonomy" id="35670"/>
    <lineage>
        <taxon>Eukaryota</taxon>
        <taxon>Metazoa</taxon>
        <taxon>Chordata</taxon>
        <taxon>Craniata</taxon>
        <taxon>Vertebrata</taxon>
        <taxon>Euteleostomi</taxon>
        <taxon>Lepidosauria</taxon>
        <taxon>Squamata</taxon>
        <taxon>Bifurcata</taxon>
        <taxon>Unidentata</taxon>
        <taxon>Episquamata</taxon>
        <taxon>Toxicofera</taxon>
        <taxon>Serpentes</taxon>
        <taxon>Colubroidea</taxon>
        <taxon>Elapidae</taxon>
        <taxon>Elapinae</taxon>
        <taxon>Naja</taxon>
    </lineage>
</organism>
<accession>A0A8C6X2T3</accession>
<dbReference type="Ensembl" id="ENSNNAT00000005611.1">
    <property type="protein sequence ID" value="ENSNNAP00000005374.1"/>
    <property type="gene ID" value="ENSNNAG00000003603.1"/>
</dbReference>
<keyword evidence="3" id="KW-1185">Reference proteome</keyword>